<comment type="caution">
    <text evidence="1">The sequence shown here is derived from an EMBL/GenBank/DDBJ whole genome shotgun (WGS) entry which is preliminary data.</text>
</comment>
<dbReference type="Proteomes" id="UP001060085">
    <property type="component" value="Linkage Group LG04"/>
</dbReference>
<evidence type="ECO:0000313" key="2">
    <source>
        <dbReference type="Proteomes" id="UP001060085"/>
    </source>
</evidence>
<accession>A0ACC0B121</accession>
<evidence type="ECO:0000313" key="1">
    <source>
        <dbReference type="EMBL" id="KAI5665843.1"/>
    </source>
</evidence>
<proteinExistence type="predicted"/>
<sequence>MTISDCVDAAAAEVSSSITTLKLRQQAESDKEFLKKLIENREEVLSGRLSAPSTPFHRNAAGSGDERRVGRSEYLRSYSLKRKDQCFWRKLMRRERKSKKKDDERKTSRGRGVIN</sequence>
<dbReference type="EMBL" id="CM044704">
    <property type="protein sequence ID" value="KAI5665843.1"/>
    <property type="molecule type" value="Genomic_DNA"/>
</dbReference>
<protein>
    <submittedName>
        <fullName evidence="1">Uncharacterized protein</fullName>
    </submittedName>
</protein>
<name>A0ACC0B121_CATRO</name>
<gene>
    <name evidence="1" type="ORF">M9H77_15696</name>
</gene>
<keyword evidence="2" id="KW-1185">Reference proteome</keyword>
<organism evidence="1 2">
    <name type="scientific">Catharanthus roseus</name>
    <name type="common">Madagascar periwinkle</name>
    <name type="synonym">Vinca rosea</name>
    <dbReference type="NCBI Taxonomy" id="4058"/>
    <lineage>
        <taxon>Eukaryota</taxon>
        <taxon>Viridiplantae</taxon>
        <taxon>Streptophyta</taxon>
        <taxon>Embryophyta</taxon>
        <taxon>Tracheophyta</taxon>
        <taxon>Spermatophyta</taxon>
        <taxon>Magnoliopsida</taxon>
        <taxon>eudicotyledons</taxon>
        <taxon>Gunneridae</taxon>
        <taxon>Pentapetalae</taxon>
        <taxon>asterids</taxon>
        <taxon>lamiids</taxon>
        <taxon>Gentianales</taxon>
        <taxon>Apocynaceae</taxon>
        <taxon>Rauvolfioideae</taxon>
        <taxon>Vinceae</taxon>
        <taxon>Catharanthinae</taxon>
        <taxon>Catharanthus</taxon>
    </lineage>
</organism>
<reference evidence="2" key="1">
    <citation type="journal article" date="2023" name="Nat. Plants">
        <title>Single-cell RNA sequencing provides a high-resolution roadmap for understanding the multicellular compartmentation of specialized metabolism.</title>
        <authorList>
            <person name="Sun S."/>
            <person name="Shen X."/>
            <person name="Li Y."/>
            <person name="Li Y."/>
            <person name="Wang S."/>
            <person name="Li R."/>
            <person name="Zhang H."/>
            <person name="Shen G."/>
            <person name="Guo B."/>
            <person name="Wei J."/>
            <person name="Xu J."/>
            <person name="St-Pierre B."/>
            <person name="Chen S."/>
            <person name="Sun C."/>
        </authorList>
    </citation>
    <scope>NUCLEOTIDE SEQUENCE [LARGE SCALE GENOMIC DNA]</scope>
</reference>